<gene>
    <name evidence="1" type="ORF">FHS03_005421</name>
</gene>
<accession>A0A7W5BFR6</accession>
<comment type="caution">
    <text evidence="1">The sequence shown here is derived from an EMBL/GenBank/DDBJ whole genome shotgun (WGS) entry which is preliminary data.</text>
</comment>
<evidence type="ECO:0000313" key="1">
    <source>
        <dbReference type="EMBL" id="MBB3122324.1"/>
    </source>
</evidence>
<keyword evidence="2" id="KW-1185">Reference proteome</keyword>
<evidence type="ECO:0000313" key="2">
    <source>
        <dbReference type="Proteomes" id="UP000541535"/>
    </source>
</evidence>
<dbReference type="EMBL" id="JACHXD010000027">
    <property type="protein sequence ID" value="MBB3122324.1"/>
    <property type="molecule type" value="Genomic_DNA"/>
</dbReference>
<protein>
    <submittedName>
        <fullName evidence="1">Uncharacterized protein</fullName>
    </submittedName>
</protein>
<name>A0A7W5BFR6_9BURK</name>
<proteinExistence type="predicted"/>
<dbReference type="AlphaFoldDB" id="A0A7W5BFR6"/>
<dbReference type="Proteomes" id="UP000541535">
    <property type="component" value="Unassembled WGS sequence"/>
</dbReference>
<sequence>MEAANSVEKQFHCSRDEVAKQMEKNEIPEDIKSFFRKLKAMCEISS</sequence>
<reference evidence="1 2" key="1">
    <citation type="submission" date="2020-08" db="EMBL/GenBank/DDBJ databases">
        <title>Genomic Encyclopedia of Type Strains, Phase III (KMG-III): the genomes of soil and plant-associated and newly described type strains.</title>
        <authorList>
            <person name="Whitman W."/>
        </authorList>
    </citation>
    <scope>NUCLEOTIDE SEQUENCE [LARGE SCALE GENOMIC DNA]</scope>
    <source>
        <strain evidence="1 2">CECT 8897</strain>
    </source>
</reference>
<organism evidence="1 2">
    <name type="scientific">Pseudoduganella violacea</name>
    <dbReference type="NCBI Taxonomy" id="1715466"/>
    <lineage>
        <taxon>Bacteria</taxon>
        <taxon>Pseudomonadati</taxon>
        <taxon>Pseudomonadota</taxon>
        <taxon>Betaproteobacteria</taxon>
        <taxon>Burkholderiales</taxon>
        <taxon>Oxalobacteraceae</taxon>
        <taxon>Telluria group</taxon>
        <taxon>Pseudoduganella</taxon>
    </lineage>
</organism>